<reference evidence="2 4" key="2">
    <citation type="journal article" date="2014" name="BMC Genomics">
        <title>An improved genome release (version Mt4.0) for the model legume Medicago truncatula.</title>
        <authorList>
            <person name="Tang H."/>
            <person name="Krishnakumar V."/>
            <person name="Bidwell S."/>
            <person name="Rosen B."/>
            <person name="Chan A."/>
            <person name="Zhou S."/>
            <person name="Gentzbittel L."/>
            <person name="Childs K.L."/>
            <person name="Yandell M."/>
            <person name="Gundlach H."/>
            <person name="Mayer K.F."/>
            <person name="Schwartz D.C."/>
            <person name="Town C.D."/>
        </authorList>
    </citation>
    <scope>GENOME REANNOTATION</scope>
    <source>
        <strain evidence="2">A17</strain>
        <strain evidence="3 4">cv. Jemalong A17</strain>
    </source>
</reference>
<evidence type="ECO:0000313" key="3">
    <source>
        <dbReference type="EnsemblPlants" id="KEH38254"/>
    </source>
</evidence>
<dbReference type="HOGENOM" id="CLU_1211352_0_0_1"/>
<accession>A0A072V885</accession>
<feature type="compositionally biased region" description="Polar residues" evidence="1">
    <location>
        <begin position="1"/>
        <end position="22"/>
    </location>
</feature>
<dbReference type="STRING" id="3880.A0A072V885"/>
<organism evidence="2 4">
    <name type="scientific">Medicago truncatula</name>
    <name type="common">Barrel medic</name>
    <name type="synonym">Medicago tribuloides</name>
    <dbReference type="NCBI Taxonomy" id="3880"/>
    <lineage>
        <taxon>Eukaryota</taxon>
        <taxon>Viridiplantae</taxon>
        <taxon>Streptophyta</taxon>
        <taxon>Embryophyta</taxon>
        <taxon>Tracheophyta</taxon>
        <taxon>Spermatophyta</taxon>
        <taxon>Magnoliopsida</taxon>
        <taxon>eudicotyledons</taxon>
        <taxon>Gunneridae</taxon>
        <taxon>Pentapetalae</taxon>
        <taxon>rosids</taxon>
        <taxon>fabids</taxon>
        <taxon>Fabales</taxon>
        <taxon>Fabaceae</taxon>
        <taxon>Papilionoideae</taxon>
        <taxon>50 kb inversion clade</taxon>
        <taxon>NPAAA clade</taxon>
        <taxon>Hologalegina</taxon>
        <taxon>IRL clade</taxon>
        <taxon>Trifolieae</taxon>
        <taxon>Medicago</taxon>
    </lineage>
</organism>
<feature type="region of interest" description="Disordered" evidence="1">
    <location>
        <begin position="1"/>
        <end position="35"/>
    </location>
</feature>
<dbReference type="EnsemblPlants" id="KEH38254">
    <property type="protein sequence ID" value="KEH38254"/>
    <property type="gene ID" value="MTR_2g066740"/>
</dbReference>
<evidence type="ECO:0000256" key="1">
    <source>
        <dbReference type="SAM" id="MobiDB-lite"/>
    </source>
</evidence>
<sequence length="229" mass="25656">MQHSINAAASQSTRGGDNAESSNTKKRKETWQVGDGLPGNLLDLELDREPDLDVEIDSSGFPGNLRWKLLRRLPPAGSLSAAKVCKGWRETARKLWKATEELKLRVPVKVHVGFVASMLHKCLGILRLSLRMERYDCVVVLECFFICNDDSSQFAIALEEYEDAGTLVIFCWEEEQAGAEVRTLMINLKGGRRKFQVARHGDLRDVKSSSRKGHIIRVGEDMVPLVGLH</sequence>
<dbReference type="EMBL" id="CM001218">
    <property type="protein sequence ID" value="KEH38254.1"/>
    <property type="molecule type" value="Genomic_DNA"/>
</dbReference>
<evidence type="ECO:0008006" key="5">
    <source>
        <dbReference type="Google" id="ProtNLM"/>
    </source>
</evidence>
<dbReference type="AlphaFoldDB" id="A0A072V885"/>
<gene>
    <name evidence="2" type="ordered locus">MTR_2g066740</name>
</gene>
<reference evidence="2 4" key="1">
    <citation type="journal article" date="2011" name="Nature">
        <title>The Medicago genome provides insight into the evolution of rhizobial symbioses.</title>
        <authorList>
            <person name="Young N.D."/>
            <person name="Debelle F."/>
            <person name="Oldroyd G.E."/>
            <person name="Geurts R."/>
            <person name="Cannon S.B."/>
            <person name="Udvardi M.K."/>
            <person name="Benedito V.A."/>
            <person name="Mayer K.F."/>
            <person name="Gouzy J."/>
            <person name="Schoof H."/>
            <person name="Van de Peer Y."/>
            <person name="Proost S."/>
            <person name="Cook D.R."/>
            <person name="Meyers B.C."/>
            <person name="Spannagl M."/>
            <person name="Cheung F."/>
            <person name="De Mita S."/>
            <person name="Krishnakumar V."/>
            <person name="Gundlach H."/>
            <person name="Zhou S."/>
            <person name="Mudge J."/>
            <person name="Bharti A.K."/>
            <person name="Murray J.D."/>
            <person name="Naoumkina M.A."/>
            <person name="Rosen B."/>
            <person name="Silverstein K.A."/>
            <person name="Tang H."/>
            <person name="Rombauts S."/>
            <person name="Zhao P.X."/>
            <person name="Zhou P."/>
            <person name="Barbe V."/>
            <person name="Bardou P."/>
            <person name="Bechner M."/>
            <person name="Bellec A."/>
            <person name="Berger A."/>
            <person name="Berges H."/>
            <person name="Bidwell S."/>
            <person name="Bisseling T."/>
            <person name="Choisne N."/>
            <person name="Couloux A."/>
            <person name="Denny R."/>
            <person name="Deshpande S."/>
            <person name="Dai X."/>
            <person name="Doyle J.J."/>
            <person name="Dudez A.M."/>
            <person name="Farmer A.D."/>
            <person name="Fouteau S."/>
            <person name="Franken C."/>
            <person name="Gibelin C."/>
            <person name="Gish J."/>
            <person name="Goldstein S."/>
            <person name="Gonzalez A.J."/>
            <person name="Green P.J."/>
            <person name="Hallab A."/>
            <person name="Hartog M."/>
            <person name="Hua A."/>
            <person name="Humphray S.J."/>
            <person name="Jeong D.H."/>
            <person name="Jing Y."/>
            <person name="Jocker A."/>
            <person name="Kenton S.M."/>
            <person name="Kim D.J."/>
            <person name="Klee K."/>
            <person name="Lai H."/>
            <person name="Lang C."/>
            <person name="Lin S."/>
            <person name="Macmil S.L."/>
            <person name="Magdelenat G."/>
            <person name="Matthews L."/>
            <person name="McCorrison J."/>
            <person name="Monaghan E.L."/>
            <person name="Mun J.H."/>
            <person name="Najar F.Z."/>
            <person name="Nicholson C."/>
            <person name="Noirot C."/>
            <person name="O'Bleness M."/>
            <person name="Paule C.R."/>
            <person name="Poulain J."/>
            <person name="Prion F."/>
            <person name="Qin B."/>
            <person name="Qu C."/>
            <person name="Retzel E.F."/>
            <person name="Riddle C."/>
            <person name="Sallet E."/>
            <person name="Samain S."/>
            <person name="Samson N."/>
            <person name="Sanders I."/>
            <person name="Saurat O."/>
            <person name="Scarpelli C."/>
            <person name="Schiex T."/>
            <person name="Segurens B."/>
            <person name="Severin A.J."/>
            <person name="Sherrier D.J."/>
            <person name="Shi R."/>
            <person name="Sims S."/>
            <person name="Singer S.R."/>
            <person name="Sinharoy S."/>
            <person name="Sterck L."/>
            <person name="Viollet A."/>
            <person name="Wang B.B."/>
            <person name="Wang K."/>
            <person name="Wang M."/>
            <person name="Wang X."/>
            <person name="Warfsmann J."/>
            <person name="Weissenbach J."/>
            <person name="White D.D."/>
            <person name="White J.D."/>
            <person name="Wiley G.B."/>
            <person name="Wincker P."/>
            <person name="Xing Y."/>
            <person name="Yang L."/>
            <person name="Yao Z."/>
            <person name="Ying F."/>
            <person name="Zhai J."/>
            <person name="Zhou L."/>
            <person name="Zuber A."/>
            <person name="Denarie J."/>
            <person name="Dixon R.A."/>
            <person name="May G.D."/>
            <person name="Schwartz D.C."/>
            <person name="Rogers J."/>
            <person name="Quetier F."/>
            <person name="Town C.D."/>
            <person name="Roe B.A."/>
        </authorList>
    </citation>
    <scope>NUCLEOTIDE SEQUENCE [LARGE SCALE GENOMIC DNA]</scope>
    <source>
        <strain evidence="2">A17</strain>
        <strain evidence="3 4">cv. Jemalong A17</strain>
    </source>
</reference>
<reference evidence="3" key="3">
    <citation type="submission" date="2015-04" db="UniProtKB">
        <authorList>
            <consortium name="EnsemblPlants"/>
        </authorList>
    </citation>
    <scope>IDENTIFICATION</scope>
    <source>
        <strain evidence="3">cv. Jemalong A17</strain>
    </source>
</reference>
<evidence type="ECO:0000313" key="2">
    <source>
        <dbReference type="EMBL" id="KEH38254.1"/>
    </source>
</evidence>
<dbReference type="Proteomes" id="UP000002051">
    <property type="component" value="Chromosome 2"/>
</dbReference>
<protein>
    <recommendedName>
        <fullName evidence="5">F-box domain-containing protein</fullName>
    </recommendedName>
</protein>
<proteinExistence type="predicted"/>
<evidence type="ECO:0000313" key="4">
    <source>
        <dbReference type="Proteomes" id="UP000002051"/>
    </source>
</evidence>
<keyword evidence="4" id="KW-1185">Reference proteome</keyword>
<name>A0A072V885_MEDTR</name>